<feature type="compositionally biased region" description="Gly residues" evidence="1">
    <location>
        <begin position="391"/>
        <end position="416"/>
    </location>
</feature>
<comment type="caution">
    <text evidence="2">The sequence shown here is derived from an EMBL/GenBank/DDBJ whole genome shotgun (WGS) entry which is preliminary data.</text>
</comment>
<feature type="region of interest" description="Disordered" evidence="1">
    <location>
        <begin position="308"/>
        <end position="329"/>
    </location>
</feature>
<dbReference type="EMBL" id="BSDT01000001">
    <property type="protein sequence ID" value="GLI41345.1"/>
    <property type="molecule type" value="Genomic_DNA"/>
</dbReference>
<evidence type="ECO:0000313" key="2">
    <source>
        <dbReference type="EMBL" id="GLI41345.1"/>
    </source>
</evidence>
<dbReference type="AlphaFoldDB" id="A0A9W6G5A8"/>
<evidence type="ECO:0000313" key="3">
    <source>
        <dbReference type="Proteomes" id="UP001144313"/>
    </source>
</evidence>
<sequence>MTDALFDDGGDWAAAAGSLELPTFEFTLSFGDTSALASGDRAGCSAAQCPHPAAHPAEEAWVQLASAVPVEGQRDRFKPRCEGMAYPTEEDFRAAVTAVRPEDADAFSLQRLRTGWTEEIGSKLGTWPERFKSKLALLAEGWAGEDFDAFAAQAGEARALVEGALDDIEATVAELASRESAMYTLQGGDSGEIPYPAPMVGTEGEWSALVALHVRPAWWHGDCITMTCEEAEKALELAGADAGLATEVREFIEERVGQQLSGLGALVADVRALVGEEAKEVFSERVAAELAAYVERQAAIDEAIAQKRDGQSAELEAVRTTGEDRLYPSSADESYMDLAVPEAEQPAAPVPPQATQDPSPVPPGGDGTVKAEETPWEAEEASEDEEVSGGLASGGSGYGGGAGGAGGGSFGSGARVGGAVLPGATGGVPQGLFGPAVASPTTAATTSTSSSSGGRGPGLFQTQNAGGAPSRGGKASERSDPDKKTDDDEKEAPPNLARRETDNAWGWVPPREDPYN</sequence>
<dbReference type="Proteomes" id="UP001144313">
    <property type="component" value="Unassembled WGS sequence"/>
</dbReference>
<accession>A0A9W6G5A8</accession>
<dbReference type="RefSeq" id="WP_270115405.1">
    <property type="nucleotide sequence ID" value="NZ_BAAAOL010000002.1"/>
</dbReference>
<organism evidence="2 3">
    <name type="scientific">Glycomyces algeriensis</name>
    <dbReference type="NCBI Taxonomy" id="256037"/>
    <lineage>
        <taxon>Bacteria</taxon>
        <taxon>Bacillati</taxon>
        <taxon>Actinomycetota</taxon>
        <taxon>Actinomycetes</taxon>
        <taxon>Glycomycetales</taxon>
        <taxon>Glycomycetaceae</taxon>
        <taxon>Glycomyces</taxon>
    </lineage>
</organism>
<proteinExistence type="predicted"/>
<name>A0A9W6G5A8_9ACTN</name>
<gene>
    <name evidence="2" type="ORF">GALLR39Z86_11950</name>
</gene>
<protein>
    <submittedName>
        <fullName evidence="2">Uncharacterized protein</fullName>
    </submittedName>
</protein>
<feature type="compositionally biased region" description="Basic and acidic residues" evidence="1">
    <location>
        <begin position="474"/>
        <end position="487"/>
    </location>
</feature>
<evidence type="ECO:0000256" key="1">
    <source>
        <dbReference type="SAM" id="MobiDB-lite"/>
    </source>
</evidence>
<reference evidence="2" key="1">
    <citation type="submission" date="2022-12" db="EMBL/GenBank/DDBJ databases">
        <title>Reference genome sequencing for broad-spectrum identification of bacterial and archaeal isolates by mass spectrometry.</title>
        <authorList>
            <person name="Sekiguchi Y."/>
            <person name="Tourlousse D.M."/>
        </authorList>
    </citation>
    <scope>NUCLEOTIDE SEQUENCE</scope>
    <source>
        <strain evidence="2">LLR39Z86</strain>
    </source>
</reference>
<keyword evidence="3" id="KW-1185">Reference proteome</keyword>
<feature type="compositionally biased region" description="Acidic residues" evidence="1">
    <location>
        <begin position="374"/>
        <end position="387"/>
    </location>
</feature>
<feature type="region of interest" description="Disordered" evidence="1">
    <location>
        <begin position="343"/>
        <end position="516"/>
    </location>
</feature>
<feature type="compositionally biased region" description="Low complexity" evidence="1">
    <location>
        <begin position="434"/>
        <end position="452"/>
    </location>
</feature>